<dbReference type="InterPro" id="IPR005495">
    <property type="entry name" value="LptG/LptF_permease"/>
</dbReference>
<feature type="transmembrane region" description="Helical" evidence="6">
    <location>
        <begin position="338"/>
        <end position="357"/>
    </location>
</feature>
<dbReference type="AlphaFoldDB" id="A0A2C9CQQ0"/>
<feature type="transmembrane region" description="Helical" evidence="6">
    <location>
        <begin position="284"/>
        <end position="302"/>
    </location>
</feature>
<feature type="transmembrane region" description="Helical" evidence="6">
    <location>
        <begin position="309"/>
        <end position="332"/>
    </location>
</feature>
<dbReference type="Proteomes" id="UP000220034">
    <property type="component" value="Unassembled WGS sequence"/>
</dbReference>
<sequence length="371" mass="40228">MRQIDRYVLGQLLGPMGFFALIFTGVIWLTQSLRIVDTVVNNNQSATVFLELSALLLPGVMMLVVPIAALSATLFTINRLYSESELTVLMAAGQSRVSLLRPAVFLGVIAAVLTTVLTIYLAPRAATELSDRTTELRAEFANSLLREGRFNHPIPGVTVYLRQANAEGEMLGIFIHDARSGSQSVTYTATQAQLVKSDGRLQMVMFDGAAQQFEDAGNALSILDFDRLAYDLGPLVAEDVTRTRKPAEYGIGELLNPPDALWNGDVDVRNRLVAEGHDKLSSPLYALAFPMLALAAIVGGSFRRGGVGIRVAVAVGIAVLVRSIGIATQSAVQDNITLWPALYVVPILVMLGSYVYLARRNRPQRNRQVAG</sequence>
<keyword evidence="4 6" id="KW-1133">Transmembrane helix</keyword>
<evidence type="ECO:0000256" key="4">
    <source>
        <dbReference type="ARBA" id="ARBA00022989"/>
    </source>
</evidence>
<name>A0A2C9CQQ0_9RHOB</name>
<feature type="transmembrane region" description="Helical" evidence="6">
    <location>
        <begin position="55"/>
        <end position="78"/>
    </location>
</feature>
<dbReference type="Pfam" id="PF03739">
    <property type="entry name" value="LptF_LptG"/>
    <property type="match status" value="1"/>
</dbReference>
<feature type="transmembrane region" description="Helical" evidence="6">
    <location>
        <begin position="99"/>
        <end position="122"/>
    </location>
</feature>
<gene>
    <name evidence="7" type="ORF">SAMN06273572_102342</name>
</gene>
<dbReference type="GO" id="GO:0015920">
    <property type="term" value="P:lipopolysaccharide transport"/>
    <property type="evidence" value="ECO:0007669"/>
    <property type="project" value="TreeGrafter"/>
</dbReference>
<reference evidence="8" key="1">
    <citation type="submission" date="2017-09" db="EMBL/GenBank/DDBJ databases">
        <authorList>
            <person name="Varghese N."/>
            <person name="Submissions S."/>
        </authorList>
    </citation>
    <scope>NUCLEOTIDE SEQUENCE [LARGE SCALE GENOMIC DNA]</scope>
    <source>
        <strain evidence="8">C7</strain>
    </source>
</reference>
<dbReference type="GO" id="GO:0043190">
    <property type="term" value="C:ATP-binding cassette (ABC) transporter complex"/>
    <property type="evidence" value="ECO:0007669"/>
    <property type="project" value="InterPro"/>
</dbReference>
<evidence type="ECO:0000256" key="2">
    <source>
        <dbReference type="ARBA" id="ARBA00022475"/>
    </source>
</evidence>
<dbReference type="GO" id="GO:0055085">
    <property type="term" value="P:transmembrane transport"/>
    <property type="evidence" value="ECO:0007669"/>
    <property type="project" value="InterPro"/>
</dbReference>
<keyword evidence="8" id="KW-1185">Reference proteome</keyword>
<dbReference type="PANTHER" id="PTHR33529">
    <property type="entry name" value="SLR0882 PROTEIN-RELATED"/>
    <property type="match status" value="1"/>
</dbReference>
<feature type="transmembrane region" description="Helical" evidence="6">
    <location>
        <begin position="12"/>
        <end position="35"/>
    </location>
</feature>
<evidence type="ECO:0000256" key="1">
    <source>
        <dbReference type="ARBA" id="ARBA00004651"/>
    </source>
</evidence>
<evidence type="ECO:0000256" key="6">
    <source>
        <dbReference type="SAM" id="Phobius"/>
    </source>
</evidence>
<dbReference type="EMBL" id="OCTN01000002">
    <property type="protein sequence ID" value="SOH93664.1"/>
    <property type="molecule type" value="Genomic_DNA"/>
</dbReference>
<keyword evidence="2" id="KW-1003">Cell membrane</keyword>
<evidence type="ECO:0000313" key="8">
    <source>
        <dbReference type="Proteomes" id="UP000220034"/>
    </source>
</evidence>
<protein>
    <submittedName>
        <fullName evidence="7">Lipopolysaccharide export system permease protein</fullName>
    </submittedName>
</protein>
<evidence type="ECO:0000256" key="3">
    <source>
        <dbReference type="ARBA" id="ARBA00022692"/>
    </source>
</evidence>
<organism evidence="7 8">
    <name type="scientific">Pontivivens marinum</name>
    <dbReference type="NCBI Taxonomy" id="1690039"/>
    <lineage>
        <taxon>Bacteria</taxon>
        <taxon>Pseudomonadati</taxon>
        <taxon>Pseudomonadota</taxon>
        <taxon>Alphaproteobacteria</taxon>
        <taxon>Rhodobacterales</taxon>
        <taxon>Paracoccaceae</taxon>
        <taxon>Pontivivens</taxon>
    </lineage>
</organism>
<accession>A0A2C9CQQ0</accession>
<comment type="subcellular location">
    <subcellularLocation>
        <location evidence="1">Cell membrane</location>
        <topology evidence="1">Multi-pass membrane protein</topology>
    </subcellularLocation>
</comment>
<dbReference type="PANTHER" id="PTHR33529:SF6">
    <property type="entry name" value="YJGP_YJGQ FAMILY PERMEASE"/>
    <property type="match status" value="1"/>
</dbReference>
<keyword evidence="3 6" id="KW-0812">Transmembrane</keyword>
<dbReference type="RefSeq" id="WP_180955930.1">
    <property type="nucleotide sequence ID" value="NZ_OCTN01000002.1"/>
</dbReference>
<dbReference type="NCBIfam" id="TIGR04407">
    <property type="entry name" value="LptF_YjgP"/>
    <property type="match status" value="1"/>
</dbReference>
<proteinExistence type="predicted"/>
<evidence type="ECO:0000256" key="5">
    <source>
        <dbReference type="ARBA" id="ARBA00023136"/>
    </source>
</evidence>
<dbReference type="InterPro" id="IPR030922">
    <property type="entry name" value="LptF"/>
</dbReference>
<keyword evidence="5 6" id="KW-0472">Membrane</keyword>
<evidence type="ECO:0000313" key="7">
    <source>
        <dbReference type="EMBL" id="SOH93664.1"/>
    </source>
</evidence>